<name>A0A8D9E7H8_9HEMI</name>
<organism evidence="1">
    <name type="scientific">Cacopsylla melanoneura</name>
    <dbReference type="NCBI Taxonomy" id="428564"/>
    <lineage>
        <taxon>Eukaryota</taxon>
        <taxon>Metazoa</taxon>
        <taxon>Ecdysozoa</taxon>
        <taxon>Arthropoda</taxon>
        <taxon>Hexapoda</taxon>
        <taxon>Insecta</taxon>
        <taxon>Pterygota</taxon>
        <taxon>Neoptera</taxon>
        <taxon>Paraneoptera</taxon>
        <taxon>Hemiptera</taxon>
        <taxon>Sternorrhyncha</taxon>
        <taxon>Psylloidea</taxon>
        <taxon>Psyllidae</taxon>
        <taxon>Psyllinae</taxon>
        <taxon>Cacopsylla</taxon>
    </lineage>
</organism>
<dbReference type="EMBL" id="HBUF01146170">
    <property type="protein sequence ID" value="CAG6647269.1"/>
    <property type="molecule type" value="Transcribed_RNA"/>
</dbReference>
<evidence type="ECO:0000313" key="1">
    <source>
        <dbReference type="EMBL" id="CAG6743262.1"/>
    </source>
</evidence>
<proteinExistence type="predicted"/>
<dbReference type="AlphaFoldDB" id="A0A8D9E7H8"/>
<sequence length="108" mass="12186">MLRQCLNHSTISSWERHLSALLQMIYFSSFVVKELKFWRSGENLLSPVTLSASELSSAFLLLPLMYLTKINSPSLPWILMSVSSVPKISVERNEPLMVAMEAASLENV</sequence>
<accession>A0A8D9E7H8</accession>
<dbReference type="EMBL" id="HBUF01445272">
    <property type="protein sequence ID" value="CAG6743262.1"/>
    <property type="molecule type" value="Transcribed_RNA"/>
</dbReference>
<reference evidence="1" key="1">
    <citation type="submission" date="2021-05" db="EMBL/GenBank/DDBJ databases">
        <authorList>
            <person name="Alioto T."/>
            <person name="Alioto T."/>
            <person name="Gomez Garrido J."/>
        </authorList>
    </citation>
    <scope>NUCLEOTIDE SEQUENCE</scope>
</reference>
<dbReference type="EMBL" id="HBUF01146169">
    <property type="protein sequence ID" value="CAG6647265.1"/>
    <property type="molecule type" value="Transcribed_RNA"/>
</dbReference>
<dbReference type="EMBL" id="HBUF01146167">
    <property type="protein sequence ID" value="CAG6647257.1"/>
    <property type="molecule type" value="Transcribed_RNA"/>
</dbReference>
<protein>
    <submittedName>
        <fullName evidence="1">Uncharacterized protein</fullName>
    </submittedName>
</protein>
<dbReference type="EMBL" id="HBUF01146168">
    <property type="protein sequence ID" value="CAG6647261.1"/>
    <property type="molecule type" value="Transcribed_RNA"/>
</dbReference>